<dbReference type="EMBL" id="LVYV01000003">
    <property type="protein sequence ID" value="KZD24637.1"/>
    <property type="molecule type" value="Genomic_DNA"/>
</dbReference>
<dbReference type="RefSeq" id="WP_068730947.1">
    <property type="nucleotide sequence ID" value="NZ_LVYV01000003.1"/>
</dbReference>
<comment type="caution">
    <text evidence="3">The sequence shown here is derived from an EMBL/GenBank/DDBJ whole genome shotgun (WGS) entry which is preliminary data.</text>
</comment>
<dbReference type="OrthoDB" id="8249794at2"/>
<keyword evidence="4" id="KW-1185">Reference proteome</keyword>
<evidence type="ECO:0000256" key="1">
    <source>
        <dbReference type="SAM" id="Phobius"/>
    </source>
</evidence>
<dbReference type="Pfam" id="PF03779">
    <property type="entry name" value="SPW"/>
    <property type="match status" value="1"/>
</dbReference>
<protein>
    <recommendedName>
        <fullName evidence="2">SPW repeat-containing integral membrane domain-containing protein</fullName>
    </recommendedName>
</protein>
<dbReference type="InterPro" id="IPR005530">
    <property type="entry name" value="SPW"/>
</dbReference>
<evidence type="ECO:0000313" key="3">
    <source>
        <dbReference type="EMBL" id="KZD24637.1"/>
    </source>
</evidence>
<keyword evidence="1" id="KW-0472">Membrane</keyword>
<keyword evidence="1" id="KW-1133">Transmembrane helix</keyword>
<sequence length="134" mass="14657">MSDSRFLGTHRTWEDWFGMALGVLIALSPWFPTQNGHQYAGGTPSAIIINTVAVGVLVFGVAQLQYVALQRWEEVAAIVLGLWLIASPLFLGYSGDGMLRFIHTCLGGLVVLVAALQLWQDWDLSDGEMAQHGQ</sequence>
<reference evidence="3 4" key="1">
    <citation type="submission" date="2016-03" db="EMBL/GenBank/DDBJ databases">
        <title>Microsymbionts genomes from the relict species Vavilovia formosa (Stev.) Fed.</title>
        <authorList>
            <person name="Kopat V."/>
            <person name="Chirak E."/>
            <person name="Kimeklis A."/>
            <person name="Andronov E."/>
        </authorList>
    </citation>
    <scope>NUCLEOTIDE SEQUENCE [LARGE SCALE GENOMIC DNA]</scope>
    <source>
        <strain evidence="3 4">Vaf07</strain>
    </source>
</reference>
<dbReference type="Proteomes" id="UP000076574">
    <property type="component" value="Unassembled WGS sequence"/>
</dbReference>
<name>A0A164ADD6_9BRAD</name>
<keyword evidence="1" id="KW-0812">Transmembrane</keyword>
<dbReference type="STRING" id="943830.A4A58_21555"/>
<feature type="transmembrane region" description="Helical" evidence="1">
    <location>
        <begin position="16"/>
        <end position="33"/>
    </location>
</feature>
<feature type="domain" description="SPW repeat-containing integral membrane" evidence="2">
    <location>
        <begin position="13"/>
        <end position="115"/>
    </location>
</feature>
<feature type="transmembrane region" description="Helical" evidence="1">
    <location>
        <begin position="75"/>
        <end position="94"/>
    </location>
</feature>
<feature type="transmembrane region" description="Helical" evidence="1">
    <location>
        <begin position="45"/>
        <end position="69"/>
    </location>
</feature>
<feature type="transmembrane region" description="Helical" evidence="1">
    <location>
        <begin position="101"/>
        <end position="119"/>
    </location>
</feature>
<organism evidence="3 4">
    <name type="scientific">Tardiphaga robiniae</name>
    <dbReference type="NCBI Taxonomy" id="943830"/>
    <lineage>
        <taxon>Bacteria</taxon>
        <taxon>Pseudomonadati</taxon>
        <taxon>Pseudomonadota</taxon>
        <taxon>Alphaproteobacteria</taxon>
        <taxon>Hyphomicrobiales</taxon>
        <taxon>Nitrobacteraceae</taxon>
        <taxon>Tardiphaga</taxon>
    </lineage>
</organism>
<evidence type="ECO:0000313" key="4">
    <source>
        <dbReference type="Proteomes" id="UP000076574"/>
    </source>
</evidence>
<proteinExistence type="predicted"/>
<accession>A0A164ADD6</accession>
<evidence type="ECO:0000259" key="2">
    <source>
        <dbReference type="Pfam" id="PF03779"/>
    </source>
</evidence>
<gene>
    <name evidence="3" type="ORF">A4A58_21555</name>
</gene>
<dbReference type="AlphaFoldDB" id="A0A164ADD6"/>